<gene>
    <name evidence="5" type="ORF">J0P97_13075</name>
</gene>
<evidence type="ECO:0000259" key="4">
    <source>
        <dbReference type="PROSITE" id="PS51000"/>
    </source>
</evidence>
<organism evidence="5 6">
    <name type="scientific">Microbacterium flavum</name>
    <dbReference type="NCBI Taxonomy" id="415216"/>
    <lineage>
        <taxon>Bacteria</taxon>
        <taxon>Bacillati</taxon>
        <taxon>Actinomycetota</taxon>
        <taxon>Actinomycetes</taxon>
        <taxon>Micrococcales</taxon>
        <taxon>Microbacteriaceae</taxon>
        <taxon>Microbacterium</taxon>
    </lineage>
</organism>
<dbReference type="PROSITE" id="PS52050">
    <property type="entry name" value="WYL"/>
    <property type="match status" value="1"/>
</dbReference>
<proteinExistence type="predicted"/>
<dbReference type="InterPro" id="IPR026881">
    <property type="entry name" value="WYL_dom"/>
</dbReference>
<dbReference type="InterPro" id="IPR036388">
    <property type="entry name" value="WH-like_DNA-bd_sf"/>
</dbReference>
<dbReference type="PANTHER" id="PTHR34580:SF3">
    <property type="entry name" value="PROTEIN PAFB"/>
    <property type="match status" value="1"/>
</dbReference>
<reference evidence="5 6" key="1">
    <citation type="submission" date="2021-03" db="EMBL/GenBank/DDBJ databases">
        <title>Microbacterium pauli sp. nov., isolated from microfiltered milk.</title>
        <authorList>
            <person name="Bellassi P."/>
            <person name="Fontana A."/>
            <person name="Callegari M.L."/>
            <person name="Lorenzo M."/>
            <person name="Cappa F."/>
        </authorList>
    </citation>
    <scope>NUCLEOTIDE SEQUENCE [LARGE SCALE GENOMIC DNA]</scope>
    <source>
        <strain evidence="5 6">DSM 18909</strain>
    </source>
</reference>
<dbReference type="InterPro" id="IPR018356">
    <property type="entry name" value="Tscrpt_reg_HTH_DeoR_CS"/>
</dbReference>
<dbReference type="PROSITE" id="PS51000">
    <property type="entry name" value="HTH_DEOR_2"/>
    <property type="match status" value="1"/>
</dbReference>
<dbReference type="InterPro" id="IPR051534">
    <property type="entry name" value="CBASS_pafABC_assoc_protein"/>
</dbReference>
<dbReference type="InterPro" id="IPR001034">
    <property type="entry name" value="DeoR_HTH"/>
</dbReference>
<dbReference type="Pfam" id="PF13280">
    <property type="entry name" value="WYL"/>
    <property type="match status" value="1"/>
</dbReference>
<dbReference type="PROSITE" id="PS00894">
    <property type="entry name" value="HTH_DEOR_1"/>
    <property type="match status" value="1"/>
</dbReference>
<comment type="caution">
    <text evidence="5">The sequence shown here is derived from an EMBL/GenBank/DDBJ whole genome shotgun (WGS) entry which is preliminary data.</text>
</comment>
<dbReference type="InterPro" id="IPR013196">
    <property type="entry name" value="HTH_11"/>
</dbReference>
<keyword evidence="6" id="KW-1185">Reference proteome</keyword>
<evidence type="ECO:0000313" key="5">
    <source>
        <dbReference type="EMBL" id="MBT8798995.1"/>
    </source>
</evidence>
<feature type="domain" description="HTH deoR-type" evidence="4">
    <location>
        <begin position="3"/>
        <end position="58"/>
    </location>
</feature>
<evidence type="ECO:0000256" key="1">
    <source>
        <dbReference type="ARBA" id="ARBA00023015"/>
    </source>
</evidence>
<keyword evidence="3" id="KW-0804">Transcription</keyword>
<evidence type="ECO:0000313" key="6">
    <source>
        <dbReference type="Proteomes" id="UP000740605"/>
    </source>
</evidence>
<dbReference type="InterPro" id="IPR036390">
    <property type="entry name" value="WH_DNA-bd_sf"/>
</dbReference>
<dbReference type="RefSeq" id="WP_215488227.1">
    <property type="nucleotide sequence ID" value="NZ_BAAAPJ010000003.1"/>
</dbReference>
<dbReference type="PANTHER" id="PTHR34580">
    <property type="match status" value="1"/>
</dbReference>
<protein>
    <submittedName>
        <fullName evidence="5">WYL domain-containing protein</fullName>
    </submittedName>
</protein>
<keyword evidence="2" id="KW-0238">DNA-binding</keyword>
<evidence type="ECO:0000256" key="2">
    <source>
        <dbReference type="ARBA" id="ARBA00023125"/>
    </source>
</evidence>
<dbReference type="Pfam" id="PF08279">
    <property type="entry name" value="HTH_11"/>
    <property type="match status" value="1"/>
</dbReference>
<evidence type="ECO:0000256" key="3">
    <source>
        <dbReference type="ARBA" id="ARBA00023163"/>
    </source>
</evidence>
<dbReference type="EMBL" id="JAFLHG010000012">
    <property type="protein sequence ID" value="MBT8798995.1"/>
    <property type="molecule type" value="Genomic_DNA"/>
</dbReference>
<accession>A0ABS5XWV4</accession>
<dbReference type="Proteomes" id="UP000740605">
    <property type="component" value="Unassembled WGS sequence"/>
</dbReference>
<dbReference type="SUPFAM" id="SSF46785">
    <property type="entry name" value="Winged helix' DNA-binding domain"/>
    <property type="match status" value="1"/>
</dbReference>
<name>A0ABS5XWV4_9MICO</name>
<keyword evidence="1" id="KW-0805">Transcription regulation</keyword>
<dbReference type="Gene3D" id="1.10.10.10">
    <property type="entry name" value="Winged helix-like DNA-binding domain superfamily/Winged helix DNA-binding domain"/>
    <property type="match status" value="1"/>
</dbReference>
<sequence>MSTTTRLLNLLSLLQTRRDWPGSLLAERLKISDRTVRRDIERLREMGYRIEATMGPDGGYRLAAGAELPPLLFDDAQVVAVAIALQTATVVGADLDEPAARALTTIRQVMPSRLRHRLDALEIVAVVGRPGGPEPTAVPLELLVALATAIRDRVLLRFDYAPRQQTADVPALLRRVEPHHLVNAQGRWYLLAWDIERDDWRLFSVERITPRTHTGSHFPRRDVPGGDIEEFVSARFKGSDVNEWTCHGSVILDLPIDSVLPFIGDGTAREAGASRTILESGSWSWGSLAASFGRFETPMEVIGPPELRDAFATLADRYKTTATA</sequence>